<feature type="domain" description="HAMP" evidence="7">
    <location>
        <begin position="251"/>
        <end position="304"/>
    </location>
</feature>
<dbReference type="PANTHER" id="PTHR32089:SF112">
    <property type="entry name" value="LYSOZYME-LIKE PROTEIN-RELATED"/>
    <property type="match status" value="1"/>
</dbReference>
<keyword evidence="4" id="KW-0175">Coiled coil</keyword>
<dbReference type="Gene3D" id="6.10.340.10">
    <property type="match status" value="1"/>
</dbReference>
<evidence type="ECO:0000256" key="4">
    <source>
        <dbReference type="SAM" id="Coils"/>
    </source>
</evidence>
<dbReference type="SUPFAM" id="SSF58104">
    <property type="entry name" value="Methyl-accepting chemotaxis protein (MCP) signaling domain"/>
    <property type="match status" value="1"/>
</dbReference>
<comment type="caution">
    <text evidence="8">The sequence shown here is derived from an EMBL/GenBank/DDBJ whole genome shotgun (WGS) entry which is preliminary data.</text>
</comment>
<gene>
    <name evidence="8" type="ORF">Q9K02_04135</name>
</gene>
<dbReference type="EMBL" id="JAVAIM010000001">
    <property type="protein sequence ID" value="MDP4574325.1"/>
    <property type="molecule type" value="Genomic_DNA"/>
</dbReference>
<protein>
    <submittedName>
        <fullName evidence="8">Methyl-accepting chemotaxis protein</fullName>
    </submittedName>
</protein>
<reference evidence="8 9" key="1">
    <citation type="submission" date="2023-08" db="EMBL/GenBank/DDBJ databases">
        <title>genomic of G39.</title>
        <authorList>
            <person name="Wang Y."/>
        </authorList>
    </citation>
    <scope>NUCLEOTIDE SEQUENCE [LARGE SCALE GENOMIC DNA]</scope>
    <source>
        <strain evidence="8 9">G39</strain>
    </source>
</reference>
<feature type="transmembrane region" description="Helical" evidence="5">
    <location>
        <begin position="224"/>
        <end position="244"/>
    </location>
</feature>
<dbReference type="SMART" id="SM00304">
    <property type="entry name" value="HAMP"/>
    <property type="match status" value="1"/>
</dbReference>
<dbReference type="SMART" id="SM00283">
    <property type="entry name" value="MA"/>
    <property type="match status" value="1"/>
</dbReference>
<evidence type="ECO:0000313" key="8">
    <source>
        <dbReference type="EMBL" id="MDP4574325.1"/>
    </source>
</evidence>
<keyword evidence="5" id="KW-0472">Membrane</keyword>
<keyword evidence="1 3" id="KW-0807">Transducer</keyword>
<dbReference type="Gene3D" id="1.10.287.950">
    <property type="entry name" value="Methyl-accepting chemotaxis protein"/>
    <property type="match status" value="1"/>
</dbReference>
<accession>A0ABT9HMV5</accession>
<dbReference type="Pfam" id="PF00015">
    <property type="entry name" value="MCPsignal"/>
    <property type="match status" value="1"/>
</dbReference>
<evidence type="ECO:0000256" key="2">
    <source>
        <dbReference type="ARBA" id="ARBA00029447"/>
    </source>
</evidence>
<dbReference type="PANTHER" id="PTHR32089">
    <property type="entry name" value="METHYL-ACCEPTING CHEMOTAXIS PROTEIN MCPB"/>
    <property type="match status" value="1"/>
</dbReference>
<sequence>MNALSDTNGGFVAEYEVMPDAVLGEKREAAIYEAADPDAPSGGLRGWMYAKTVGEKLDAIAFINIAAVAIILLSILFGGWYALEMRQQRVEISEATYDSAQMVAEIGDARLFVQHYAVTGNREDLAAAQDSLRQADRTLREIETHATEIAPTTVPAINDLNASLAALASRVSAANDSRGTMEQWQAFADSVYVEGDDIIATARNLRDELVAVGEAEDENAQFGILMLFVMFLVMGVGGAVLVLLSNRYIGGDLSRTLGRISDVATRLAAGEKGMHIPGTGRPDEIGDLARSFEIFAQSAQEFEQLSAERAALRAERGKEMQRVADRFETTVGKVVGGVASASNQLQRTAGVMSETADRTSQEAGEAARHIAEASTGATAAAAASDEFAMSIGEISRQASHSAELARQANDTAKGADETISALSTSANEVGAIVELIQSIAKRTNLLALNASIEAARGGEAGRGFAVVASEVKELAAQTSRATDDVAAQIRAMQDSTGASVSALRAVARQISEIESTATSIASAVDQQSVAGRDLARSIDVAARASDDVSRHVSQVRETSLETGAAASQVLSSANELEQQADELRQQVATFLGQVRQG</sequence>
<evidence type="ECO:0000259" key="7">
    <source>
        <dbReference type="PROSITE" id="PS50885"/>
    </source>
</evidence>
<evidence type="ECO:0000256" key="5">
    <source>
        <dbReference type="SAM" id="Phobius"/>
    </source>
</evidence>
<dbReference type="CDD" id="cd06225">
    <property type="entry name" value="HAMP"/>
    <property type="match status" value="1"/>
</dbReference>
<dbReference type="PROSITE" id="PS50885">
    <property type="entry name" value="HAMP"/>
    <property type="match status" value="1"/>
</dbReference>
<feature type="domain" description="Methyl-accepting transducer" evidence="6">
    <location>
        <begin position="341"/>
        <end position="577"/>
    </location>
</feature>
<organism evidence="8 9">
    <name type="scientific">Qipengyuania profundimaris</name>
    <dbReference type="NCBI Taxonomy" id="3067652"/>
    <lineage>
        <taxon>Bacteria</taxon>
        <taxon>Pseudomonadati</taxon>
        <taxon>Pseudomonadota</taxon>
        <taxon>Alphaproteobacteria</taxon>
        <taxon>Sphingomonadales</taxon>
        <taxon>Erythrobacteraceae</taxon>
        <taxon>Qipengyuania</taxon>
    </lineage>
</organism>
<dbReference type="RefSeq" id="WP_305931748.1">
    <property type="nucleotide sequence ID" value="NZ_JAVAIM010000001.1"/>
</dbReference>
<dbReference type="PROSITE" id="PS50111">
    <property type="entry name" value="CHEMOTAXIS_TRANSDUC_2"/>
    <property type="match status" value="1"/>
</dbReference>
<dbReference type="Pfam" id="PF00672">
    <property type="entry name" value="HAMP"/>
    <property type="match status" value="1"/>
</dbReference>
<dbReference type="Proteomes" id="UP001240639">
    <property type="component" value="Unassembled WGS sequence"/>
</dbReference>
<evidence type="ECO:0000256" key="1">
    <source>
        <dbReference type="ARBA" id="ARBA00023224"/>
    </source>
</evidence>
<keyword evidence="9" id="KW-1185">Reference proteome</keyword>
<evidence type="ECO:0000256" key="3">
    <source>
        <dbReference type="PROSITE-ProRule" id="PRU00284"/>
    </source>
</evidence>
<evidence type="ECO:0000313" key="9">
    <source>
        <dbReference type="Proteomes" id="UP001240639"/>
    </source>
</evidence>
<dbReference type="InterPro" id="IPR004089">
    <property type="entry name" value="MCPsignal_dom"/>
</dbReference>
<evidence type="ECO:0000259" key="6">
    <source>
        <dbReference type="PROSITE" id="PS50111"/>
    </source>
</evidence>
<keyword evidence="5" id="KW-1133">Transmembrane helix</keyword>
<proteinExistence type="inferred from homology"/>
<feature type="transmembrane region" description="Helical" evidence="5">
    <location>
        <begin position="59"/>
        <end position="83"/>
    </location>
</feature>
<name>A0ABT9HMV5_9SPHN</name>
<comment type="similarity">
    <text evidence="2">Belongs to the methyl-accepting chemotaxis (MCP) protein family.</text>
</comment>
<keyword evidence="5" id="KW-0812">Transmembrane</keyword>
<feature type="coiled-coil region" evidence="4">
    <location>
        <begin position="566"/>
        <end position="593"/>
    </location>
</feature>
<dbReference type="InterPro" id="IPR003660">
    <property type="entry name" value="HAMP_dom"/>
</dbReference>